<organism evidence="2 3">
    <name type="scientific">Devosia epidermidihirudinis</name>
    <dbReference type="NCBI Taxonomy" id="1293439"/>
    <lineage>
        <taxon>Bacteria</taxon>
        <taxon>Pseudomonadati</taxon>
        <taxon>Pseudomonadota</taxon>
        <taxon>Alphaproteobacteria</taxon>
        <taxon>Hyphomicrobiales</taxon>
        <taxon>Devosiaceae</taxon>
        <taxon>Devosia</taxon>
    </lineage>
</organism>
<dbReference type="EMBL" id="LANJ01000019">
    <property type="protein sequence ID" value="KKC37276.1"/>
    <property type="molecule type" value="Genomic_DNA"/>
</dbReference>
<dbReference type="SUPFAM" id="SSF51556">
    <property type="entry name" value="Metallo-dependent hydrolases"/>
    <property type="match status" value="1"/>
</dbReference>
<protein>
    <recommendedName>
        <fullName evidence="1">Amidohydrolase-related domain-containing protein</fullName>
    </recommendedName>
</protein>
<evidence type="ECO:0000313" key="3">
    <source>
        <dbReference type="Proteomes" id="UP000033411"/>
    </source>
</evidence>
<dbReference type="Pfam" id="PF04909">
    <property type="entry name" value="Amidohydro_2"/>
    <property type="match status" value="1"/>
</dbReference>
<feature type="domain" description="Amidohydrolase-related" evidence="1">
    <location>
        <begin position="56"/>
        <end position="334"/>
    </location>
</feature>
<evidence type="ECO:0000259" key="1">
    <source>
        <dbReference type="Pfam" id="PF04909"/>
    </source>
</evidence>
<evidence type="ECO:0000313" key="2">
    <source>
        <dbReference type="EMBL" id="KKC37276.1"/>
    </source>
</evidence>
<comment type="caution">
    <text evidence="2">The sequence shown here is derived from an EMBL/GenBank/DDBJ whole genome shotgun (WGS) entry which is preliminary data.</text>
</comment>
<gene>
    <name evidence="2" type="ORF">WH87_12010</name>
</gene>
<sequence length="348" mass="39099">MTHYAPTDLDTRIWTEELDSFVPQKVFDVHTHIYRWDFNIDPDKATGPYHASIGRYFPEVSWEVADAFDAALMPGRQVDRLAFPFPFPQPCDFTASNAYIAEQTAKAPTSSGLMLVHPGMSDAEIETTIRRHGLIGLKPYLLYATNGDRAEAGITDFLPERQIALANRLGLLVMMHVSKRLAISDPDNISELRRLSEKYPNVKWILAHCARSYSAWAIEKAATSLRGLPNIWYDTSTVCEADALDALYTGVGVDRVMYGGDDMIGPTRGKYIAFGYAWAFLSPENHSLSLGHCDSRMTYIRYEQLRAMKRGARQIGLSTSQREALFYDTARNLVDQVRADVSTALSRV</sequence>
<name>A0A0F5Q987_9HYPH</name>
<dbReference type="Proteomes" id="UP000033411">
    <property type="component" value="Unassembled WGS sequence"/>
</dbReference>
<dbReference type="RefSeq" id="WP_046137524.1">
    <property type="nucleotide sequence ID" value="NZ_LANJ01000019.1"/>
</dbReference>
<dbReference type="AlphaFoldDB" id="A0A0F5Q987"/>
<keyword evidence="3" id="KW-1185">Reference proteome</keyword>
<dbReference type="Gene3D" id="3.20.20.140">
    <property type="entry name" value="Metal-dependent hydrolases"/>
    <property type="match status" value="1"/>
</dbReference>
<reference evidence="2 3" key="1">
    <citation type="submission" date="2015-03" db="EMBL/GenBank/DDBJ databases">
        <authorList>
            <person name="Lepp D."/>
            <person name="Hassan Y.I."/>
            <person name="Li X.-Z."/>
            <person name="Zhou T."/>
        </authorList>
    </citation>
    <scope>NUCLEOTIDE SEQUENCE [LARGE SCALE GENOMIC DNA]</scope>
    <source>
        <strain evidence="2 3">E84</strain>
    </source>
</reference>
<proteinExistence type="predicted"/>
<dbReference type="InterPro" id="IPR032466">
    <property type="entry name" value="Metal_Hydrolase"/>
</dbReference>
<accession>A0A0F5Q987</accession>
<dbReference type="PATRIC" id="fig|1293439.3.peg.2002"/>
<dbReference type="GO" id="GO:0016787">
    <property type="term" value="F:hydrolase activity"/>
    <property type="evidence" value="ECO:0007669"/>
    <property type="project" value="InterPro"/>
</dbReference>
<dbReference type="OrthoDB" id="149172at2"/>
<dbReference type="InterPro" id="IPR006680">
    <property type="entry name" value="Amidohydro-rel"/>
</dbReference>
<dbReference type="STRING" id="1293439.WH87_12010"/>